<gene>
    <name evidence="1" type="ORF">PSON_ATCC_30995.1.T0110163</name>
</gene>
<evidence type="ECO:0000313" key="2">
    <source>
        <dbReference type="Proteomes" id="UP000692954"/>
    </source>
</evidence>
<organism evidence="1 2">
    <name type="scientific">Paramecium sonneborni</name>
    <dbReference type="NCBI Taxonomy" id="65129"/>
    <lineage>
        <taxon>Eukaryota</taxon>
        <taxon>Sar</taxon>
        <taxon>Alveolata</taxon>
        <taxon>Ciliophora</taxon>
        <taxon>Intramacronucleata</taxon>
        <taxon>Oligohymenophorea</taxon>
        <taxon>Peniculida</taxon>
        <taxon>Parameciidae</taxon>
        <taxon>Paramecium</taxon>
    </lineage>
</organism>
<keyword evidence="2" id="KW-1185">Reference proteome</keyword>
<sequence>MDKQIIYSKQSAVTTKIKIPHRTTAEQIYISRLKETEAFIPQEEFIKKQQKINKAKESQSQKPLKYYSHINEIRSVKEFLYISEKLKQKNIERKMNERLELRGKLNKIKEIEVLKKLHYYLEKKIRLFIKDRQHDENPQMKTFEAFRISHQDDKKIMQFPLDLQKEIFQKLDNQPEIIQKQPLKQKMISTNSDQKLQKRNSQVDFFNSEFSESINHNSNDEGTSKFLTLKVANKLLGMMIVESSKGKRQPIIWAQNKKKELEEILNKPYGGKMNFNVHSFNWLIDNALSKSSSLMNIDRRQTNRAVSMDERVEYQSPTNNYKEIQNKINQGIESINKTFYTRPKSTIVSKQRKELKNRKQVTTEYNISERIKENVISQALRNSNIQTQQRTESIFFQNDSYVNHFI</sequence>
<accession>A0A8S1KVI7</accession>
<evidence type="ECO:0000313" key="1">
    <source>
        <dbReference type="EMBL" id="CAD8057342.1"/>
    </source>
</evidence>
<protein>
    <submittedName>
        <fullName evidence="1">Uncharacterized protein</fullName>
    </submittedName>
</protein>
<name>A0A8S1KVI7_9CILI</name>
<dbReference type="EMBL" id="CAJJDN010000011">
    <property type="protein sequence ID" value="CAD8057342.1"/>
    <property type="molecule type" value="Genomic_DNA"/>
</dbReference>
<comment type="caution">
    <text evidence="1">The sequence shown here is derived from an EMBL/GenBank/DDBJ whole genome shotgun (WGS) entry which is preliminary data.</text>
</comment>
<dbReference type="OrthoDB" id="298075at2759"/>
<dbReference type="AlphaFoldDB" id="A0A8S1KVI7"/>
<reference evidence="1" key="1">
    <citation type="submission" date="2021-01" db="EMBL/GenBank/DDBJ databases">
        <authorList>
            <consortium name="Genoscope - CEA"/>
            <person name="William W."/>
        </authorList>
    </citation>
    <scope>NUCLEOTIDE SEQUENCE</scope>
</reference>
<proteinExistence type="predicted"/>
<dbReference type="Proteomes" id="UP000692954">
    <property type="component" value="Unassembled WGS sequence"/>
</dbReference>